<dbReference type="Pfam" id="PF02631">
    <property type="entry name" value="RecX_HTH2"/>
    <property type="match status" value="1"/>
</dbReference>
<evidence type="ECO:0000256" key="2">
    <source>
        <dbReference type="ARBA" id="ARBA00009695"/>
    </source>
</evidence>
<dbReference type="HAMAP" id="MF_01114">
    <property type="entry name" value="RecX"/>
    <property type="match status" value="1"/>
</dbReference>
<dbReference type="InterPro" id="IPR053926">
    <property type="entry name" value="RecX_HTH_1st"/>
</dbReference>
<evidence type="ECO:0000313" key="9">
    <source>
        <dbReference type="EMBL" id="GLV58164.1"/>
    </source>
</evidence>
<comment type="caution">
    <text evidence="9">The sequence shown here is derived from an EMBL/GenBank/DDBJ whole genome shotgun (WGS) entry which is preliminary data.</text>
</comment>
<feature type="domain" description="RecX third three-helical" evidence="7">
    <location>
        <begin position="153"/>
        <end position="200"/>
    </location>
</feature>
<dbReference type="Pfam" id="PF21982">
    <property type="entry name" value="RecX_HTH1"/>
    <property type="match status" value="1"/>
</dbReference>
<dbReference type="InterPro" id="IPR053925">
    <property type="entry name" value="RecX_HTH_3rd"/>
</dbReference>
<proteinExistence type="inferred from homology"/>
<dbReference type="InterPro" id="IPR053924">
    <property type="entry name" value="RecX_HTH_2nd"/>
</dbReference>
<accession>A0ABQ6FV70</accession>
<comment type="similarity">
    <text evidence="2 5">Belongs to the RecX family.</text>
</comment>
<reference evidence="9 10" key="1">
    <citation type="submission" date="2023-02" db="EMBL/GenBank/DDBJ databases">
        <title>Dictyobacter halimunensis sp. nov., a new member of the class Ktedonobacteria from forest soil in a geothermal area.</title>
        <authorList>
            <person name="Rachmania M.K."/>
            <person name="Ningsih F."/>
            <person name="Sakai Y."/>
            <person name="Yabe S."/>
            <person name="Yokota A."/>
            <person name="Sjamsuridzal W."/>
        </authorList>
    </citation>
    <scope>NUCLEOTIDE SEQUENCE [LARGE SCALE GENOMIC DNA]</scope>
    <source>
        <strain evidence="9 10">S3.2.2.5</strain>
    </source>
</reference>
<gene>
    <name evidence="5 9" type="primary">recX</name>
    <name evidence="9" type="ORF">KDH_49980</name>
</gene>
<feature type="domain" description="RecX first three-helical" evidence="8">
    <location>
        <begin position="61"/>
        <end position="100"/>
    </location>
</feature>
<sequence length="221" mass="25670">MRITGLQPQANNPDRISIFVDEHFLMGVNTLLVLKMGLRLGQELTPAQVQQLEDEEALQKAVDRAMNYLSFRPRSREEVRRYLKQKQTPLELIDAVIERLNQLDLINDESFASFWIESRERFRPKGAQAIKNELKMKGVKREVIDEVVTGEQDEELALRAGRKKAQSLLRQPDMDYNAFRTKLGPFLQRRGFSYEVTKRVAQQLWEESSQGPVEDDEDFSS</sequence>
<comment type="subcellular location">
    <subcellularLocation>
        <location evidence="1 5">Cytoplasm</location>
    </subcellularLocation>
</comment>
<evidence type="ECO:0000256" key="5">
    <source>
        <dbReference type="HAMAP-Rule" id="MF_01114"/>
    </source>
</evidence>
<evidence type="ECO:0000313" key="10">
    <source>
        <dbReference type="Proteomes" id="UP001344906"/>
    </source>
</evidence>
<keyword evidence="4 5" id="KW-0963">Cytoplasm</keyword>
<evidence type="ECO:0000259" key="6">
    <source>
        <dbReference type="Pfam" id="PF02631"/>
    </source>
</evidence>
<dbReference type="InterPro" id="IPR036388">
    <property type="entry name" value="WH-like_DNA-bd_sf"/>
</dbReference>
<evidence type="ECO:0000256" key="3">
    <source>
        <dbReference type="ARBA" id="ARBA00018111"/>
    </source>
</evidence>
<organism evidence="9 10">
    <name type="scientific">Dictyobacter halimunensis</name>
    <dbReference type="NCBI Taxonomy" id="3026934"/>
    <lineage>
        <taxon>Bacteria</taxon>
        <taxon>Bacillati</taxon>
        <taxon>Chloroflexota</taxon>
        <taxon>Ktedonobacteria</taxon>
        <taxon>Ktedonobacterales</taxon>
        <taxon>Dictyobacteraceae</taxon>
        <taxon>Dictyobacter</taxon>
    </lineage>
</organism>
<dbReference type="InterPro" id="IPR003783">
    <property type="entry name" value="Regulatory_RecX"/>
</dbReference>
<feature type="domain" description="RecX second three-helical" evidence="6">
    <location>
        <begin position="107"/>
        <end position="147"/>
    </location>
</feature>
<protein>
    <recommendedName>
        <fullName evidence="3 5">Regulatory protein RecX</fullName>
    </recommendedName>
</protein>
<dbReference type="RefSeq" id="WP_338254284.1">
    <property type="nucleotide sequence ID" value="NZ_BSRI01000002.1"/>
</dbReference>
<evidence type="ECO:0000256" key="1">
    <source>
        <dbReference type="ARBA" id="ARBA00004496"/>
    </source>
</evidence>
<dbReference type="EMBL" id="BSRI01000002">
    <property type="protein sequence ID" value="GLV58164.1"/>
    <property type="molecule type" value="Genomic_DNA"/>
</dbReference>
<keyword evidence="10" id="KW-1185">Reference proteome</keyword>
<evidence type="ECO:0000259" key="7">
    <source>
        <dbReference type="Pfam" id="PF21981"/>
    </source>
</evidence>
<dbReference type="Gene3D" id="1.10.10.10">
    <property type="entry name" value="Winged helix-like DNA-binding domain superfamily/Winged helix DNA-binding domain"/>
    <property type="match status" value="3"/>
</dbReference>
<comment type="function">
    <text evidence="5">Modulates RecA activity.</text>
</comment>
<dbReference type="Pfam" id="PF21981">
    <property type="entry name" value="RecX_HTH3"/>
    <property type="match status" value="1"/>
</dbReference>
<dbReference type="PANTHER" id="PTHR33602:SF1">
    <property type="entry name" value="REGULATORY PROTEIN RECX FAMILY PROTEIN"/>
    <property type="match status" value="1"/>
</dbReference>
<evidence type="ECO:0000259" key="8">
    <source>
        <dbReference type="Pfam" id="PF21982"/>
    </source>
</evidence>
<name>A0ABQ6FV70_9CHLR</name>
<dbReference type="PANTHER" id="PTHR33602">
    <property type="entry name" value="REGULATORY PROTEIN RECX FAMILY PROTEIN"/>
    <property type="match status" value="1"/>
</dbReference>
<evidence type="ECO:0000256" key="4">
    <source>
        <dbReference type="ARBA" id="ARBA00022490"/>
    </source>
</evidence>
<dbReference type="Proteomes" id="UP001344906">
    <property type="component" value="Unassembled WGS sequence"/>
</dbReference>